<dbReference type="InterPro" id="IPR023606">
    <property type="entry name" value="CoA-Trfase_III_dom_1_sf"/>
</dbReference>
<gene>
    <name evidence="1" type="ORF">FJZ47_22960</name>
</gene>
<sequence>MAGPTAGRTLAKFGAEVVKINNPSEEGAGYRWQVHRYHTDYSVTQAMVRTP</sequence>
<reference evidence="1" key="1">
    <citation type="submission" date="2019-03" db="EMBL/GenBank/DDBJ databases">
        <title>Lake Tanganyika Metagenome-Assembled Genomes (MAGs).</title>
        <authorList>
            <person name="Tran P."/>
        </authorList>
    </citation>
    <scope>NUCLEOTIDE SEQUENCE</scope>
    <source>
        <strain evidence="1">K_DeepCast_65m_m2_066</strain>
    </source>
</reference>
<accession>A0A938B6M9</accession>
<evidence type="ECO:0008006" key="3">
    <source>
        <dbReference type="Google" id="ProtNLM"/>
    </source>
</evidence>
<dbReference type="GO" id="GO:0003824">
    <property type="term" value="F:catalytic activity"/>
    <property type="evidence" value="ECO:0007669"/>
    <property type="project" value="InterPro"/>
</dbReference>
<dbReference type="EMBL" id="VGLS01000985">
    <property type="protein sequence ID" value="MBM3226635.1"/>
    <property type="molecule type" value="Genomic_DNA"/>
</dbReference>
<comment type="caution">
    <text evidence="1">The sequence shown here is derived from an EMBL/GenBank/DDBJ whole genome shotgun (WGS) entry which is preliminary data.</text>
</comment>
<evidence type="ECO:0000313" key="1">
    <source>
        <dbReference type="EMBL" id="MBM3226635.1"/>
    </source>
</evidence>
<evidence type="ECO:0000313" key="2">
    <source>
        <dbReference type="Proteomes" id="UP000712673"/>
    </source>
</evidence>
<dbReference type="Pfam" id="PF02515">
    <property type="entry name" value="CoA_transf_3"/>
    <property type="match status" value="1"/>
</dbReference>
<organism evidence="1 2">
    <name type="scientific">Tectimicrobiota bacterium</name>
    <dbReference type="NCBI Taxonomy" id="2528274"/>
    <lineage>
        <taxon>Bacteria</taxon>
        <taxon>Pseudomonadati</taxon>
        <taxon>Nitrospinota/Tectimicrobiota group</taxon>
        <taxon>Candidatus Tectimicrobiota</taxon>
    </lineage>
</organism>
<protein>
    <recommendedName>
        <fullName evidence="3">CoA transferase</fullName>
    </recommendedName>
</protein>
<proteinExistence type="predicted"/>
<dbReference type="Gene3D" id="3.40.50.10540">
    <property type="entry name" value="Crotonobetainyl-coa:carnitine coa-transferase, domain 1"/>
    <property type="match status" value="1"/>
</dbReference>
<dbReference type="AlphaFoldDB" id="A0A938B6M9"/>
<name>A0A938B6M9_UNCTE</name>
<dbReference type="Proteomes" id="UP000712673">
    <property type="component" value="Unassembled WGS sequence"/>
</dbReference>
<dbReference type="InterPro" id="IPR003673">
    <property type="entry name" value="CoA-Trfase_fam_III"/>
</dbReference>
<dbReference type="SUPFAM" id="SSF89796">
    <property type="entry name" value="CoA-transferase family III (CaiB/BaiF)"/>
    <property type="match status" value="1"/>
</dbReference>